<accession>A0A1H7ZMS8</accession>
<protein>
    <submittedName>
        <fullName evidence="1">Uncharacterized protein</fullName>
    </submittedName>
</protein>
<organism evidence="1 2">
    <name type="scientific">Chryseobacterium taichungense</name>
    <dbReference type="NCBI Taxonomy" id="295069"/>
    <lineage>
        <taxon>Bacteria</taxon>
        <taxon>Pseudomonadati</taxon>
        <taxon>Bacteroidota</taxon>
        <taxon>Flavobacteriia</taxon>
        <taxon>Flavobacteriales</taxon>
        <taxon>Weeksellaceae</taxon>
        <taxon>Chryseobacterium group</taxon>
        <taxon>Chryseobacterium</taxon>
    </lineage>
</organism>
<dbReference type="Proteomes" id="UP000199450">
    <property type="component" value="Unassembled WGS sequence"/>
</dbReference>
<reference evidence="2" key="1">
    <citation type="submission" date="2016-10" db="EMBL/GenBank/DDBJ databases">
        <authorList>
            <person name="Varghese N."/>
            <person name="Submissions S."/>
        </authorList>
    </citation>
    <scope>NUCLEOTIDE SEQUENCE [LARGE SCALE GENOMIC DNA]</scope>
    <source>
        <strain evidence="2">DSM 17453</strain>
    </source>
</reference>
<dbReference type="STRING" id="295069.SAMN05421856_104393"/>
<proteinExistence type="predicted"/>
<name>A0A1H7ZMS8_9FLAO</name>
<gene>
    <name evidence="1" type="ORF">SAMN05421856_104393</name>
</gene>
<evidence type="ECO:0000313" key="2">
    <source>
        <dbReference type="Proteomes" id="UP000199450"/>
    </source>
</evidence>
<sequence length="96" mass="10988">MNRYNHPVKNSLNFRHPSKGWEFPGVRYDEWSFISTVYSAGPYKRSGFVKLKAAGIGKNLSGLRVQVSVGSYKRSGFVKLKAQCIKKNFVHFVFNK</sequence>
<keyword evidence="2" id="KW-1185">Reference proteome</keyword>
<evidence type="ECO:0000313" key="1">
    <source>
        <dbReference type="EMBL" id="SEM59872.1"/>
    </source>
</evidence>
<dbReference type="EMBL" id="FOBV01000004">
    <property type="protein sequence ID" value="SEM59872.1"/>
    <property type="molecule type" value="Genomic_DNA"/>
</dbReference>
<dbReference type="AlphaFoldDB" id="A0A1H7ZMS8"/>